<protein>
    <submittedName>
        <fullName evidence="1">Uncharacterized protein</fullName>
    </submittedName>
</protein>
<gene>
    <name evidence="1" type="ORF">ElyMa_003168200</name>
</gene>
<reference evidence="1 2" key="1">
    <citation type="journal article" date="2021" name="Elife">
        <title>Chloroplast acquisition without the gene transfer in kleptoplastic sea slugs, Plakobranchus ocellatus.</title>
        <authorList>
            <person name="Maeda T."/>
            <person name="Takahashi S."/>
            <person name="Yoshida T."/>
            <person name="Shimamura S."/>
            <person name="Takaki Y."/>
            <person name="Nagai Y."/>
            <person name="Toyoda A."/>
            <person name="Suzuki Y."/>
            <person name="Arimoto A."/>
            <person name="Ishii H."/>
            <person name="Satoh N."/>
            <person name="Nishiyama T."/>
            <person name="Hasebe M."/>
            <person name="Maruyama T."/>
            <person name="Minagawa J."/>
            <person name="Obokata J."/>
            <person name="Shigenobu S."/>
        </authorList>
    </citation>
    <scope>NUCLEOTIDE SEQUENCE [LARGE SCALE GENOMIC DNA]</scope>
</reference>
<organism evidence="1 2">
    <name type="scientific">Elysia marginata</name>
    <dbReference type="NCBI Taxonomy" id="1093978"/>
    <lineage>
        <taxon>Eukaryota</taxon>
        <taxon>Metazoa</taxon>
        <taxon>Spiralia</taxon>
        <taxon>Lophotrochozoa</taxon>
        <taxon>Mollusca</taxon>
        <taxon>Gastropoda</taxon>
        <taxon>Heterobranchia</taxon>
        <taxon>Euthyneura</taxon>
        <taxon>Panpulmonata</taxon>
        <taxon>Sacoglossa</taxon>
        <taxon>Placobranchoidea</taxon>
        <taxon>Plakobranchidae</taxon>
        <taxon>Elysia</taxon>
    </lineage>
</organism>
<keyword evidence="2" id="KW-1185">Reference proteome</keyword>
<accession>A0AAV4J118</accession>
<evidence type="ECO:0000313" key="1">
    <source>
        <dbReference type="EMBL" id="GFS14652.1"/>
    </source>
</evidence>
<sequence length="107" mass="12312">MHLLSVVFSSQGKIPPGSVAALARLGDLVQTDRELAKIAHAYNYPPAIAHLHPPPHPPLQLMHEGYWSPYRWKRERELLGRRQQAARNIVNNVRGIRGRKKALWRRK</sequence>
<dbReference type="EMBL" id="BMAT01006538">
    <property type="protein sequence ID" value="GFS14652.1"/>
    <property type="molecule type" value="Genomic_DNA"/>
</dbReference>
<name>A0AAV4J118_9GAST</name>
<dbReference type="Proteomes" id="UP000762676">
    <property type="component" value="Unassembled WGS sequence"/>
</dbReference>
<dbReference type="AlphaFoldDB" id="A0AAV4J118"/>
<evidence type="ECO:0000313" key="2">
    <source>
        <dbReference type="Proteomes" id="UP000762676"/>
    </source>
</evidence>
<proteinExistence type="predicted"/>
<comment type="caution">
    <text evidence="1">The sequence shown here is derived from an EMBL/GenBank/DDBJ whole genome shotgun (WGS) entry which is preliminary data.</text>
</comment>